<comment type="caution">
    <text evidence="3">The sequence shown here is derived from an EMBL/GenBank/DDBJ whole genome shotgun (WGS) entry which is preliminary data.</text>
</comment>
<dbReference type="Proteomes" id="UP000639772">
    <property type="component" value="Unassembled WGS sequence"/>
</dbReference>
<dbReference type="Proteomes" id="UP000636800">
    <property type="component" value="Unassembled WGS sequence"/>
</dbReference>
<protein>
    <submittedName>
        <fullName evidence="3">Uncharacterized protein</fullName>
    </submittedName>
</protein>
<gene>
    <name evidence="3" type="ORF">HPP92_029120</name>
    <name evidence="2" type="ORF">HPP92_029132</name>
</gene>
<feature type="region of interest" description="Disordered" evidence="1">
    <location>
        <begin position="1"/>
        <end position="21"/>
    </location>
</feature>
<dbReference type="EMBL" id="JADCNM010000642">
    <property type="protein sequence ID" value="KAG0445848.1"/>
    <property type="molecule type" value="Genomic_DNA"/>
</dbReference>
<evidence type="ECO:0000313" key="5">
    <source>
        <dbReference type="Proteomes" id="UP000639772"/>
    </source>
</evidence>
<dbReference type="EMBL" id="JADCNL010000641">
    <property type="protein sequence ID" value="KAG0445875.1"/>
    <property type="molecule type" value="Genomic_DNA"/>
</dbReference>
<proteinExistence type="predicted"/>
<keyword evidence="4" id="KW-1185">Reference proteome</keyword>
<reference evidence="4 5" key="1">
    <citation type="journal article" date="2020" name="Nat. Food">
        <title>A phased Vanilla planifolia genome enables genetic improvement of flavour and production.</title>
        <authorList>
            <person name="Hasing T."/>
            <person name="Tang H."/>
            <person name="Brym M."/>
            <person name="Khazi F."/>
            <person name="Huang T."/>
            <person name="Chambers A.H."/>
        </authorList>
    </citation>
    <scope>NUCLEOTIDE SEQUENCE [LARGE SCALE GENOMIC DNA]</scope>
    <source>
        <tissue evidence="3">Leaf</tissue>
    </source>
</reference>
<evidence type="ECO:0000313" key="4">
    <source>
        <dbReference type="Proteomes" id="UP000636800"/>
    </source>
</evidence>
<dbReference type="AlphaFoldDB" id="A0A835P4U1"/>
<name>A0A835P4U1_VANPL</name>
<accession>A0A835P4U1</accession>
<evidence type="ECO:0000256" key="1">
    <source>
        <dbReference type="SAM" id="MobiDB-lite"/>
    </source>
</evidence>
<evidence type="ECO:0000313" key="3">
    <source>
        <dbReference type="EMBL" id="KAG0445875.1"/>
    </source>
</evidence>
<evidence type="ECO:0000313" key="2">
    <source>
        <dbReference type="EMBL" id="KAG0445848.1"/>
    </source>
</evidence>
<sequence>MGGWHAQESKISPVVAGSLPRSQAGTGLVDLLKPVTTEGSQETCWGMADSSSYLR</sequence>
<organism evidence="3 4">
    <name type="scientific">Vanilla planifolia</name>
    <name type="common">Vanilla</name>
    <dbReference type="NCBI Taxonomy" id="51239"/>
    <lineage>
        <taxon>Eukaryota</taxon>
        <taxon>Viridiplantae</taxon>
        <taxon>Streptophyta</taxon>
        <taxon>Embryophyta</taxon>
        <taxon>Tracheophyta</taxon>
        <taxon>Spermatophyta</taxon>
        <taxon>Magnoliopsida</taxon>
        <taxon>Liliopsida</taxon>
        <taxon>Asparagales</taxon>
        <taxon>Orchidaceae</taxon>
        <taxon>Vanilloideae</taxon>
        <taxon>Vanilleae</taxon>
        <taxon>Vanilla</taxon>
    </lineage>
</organism>